<dbReference type="PROSITE" id="PS50005">
    <property type="entry name" value="TPR"/>
    <property type="match status" value="1"/>
</dbReference>
<dbReference type="EMBL" id="ATHI01000028">
    <property type="protein sequence ID" value="EPR31599.1"/>
    <property type="molecule type" value="Genomic_DNA"/>
</dbReference>
<dbReference type="PANTHER" id="PTHR45586">
    <property type="entry name" value="TPR REPEAT-CONTAINING PROTEIN PA4667"/>
    <property type="match status" value="1"/>
</dbReference>
<evidence type="ECO:0000313" key="5">
    <source>
        <dbReference type="Proteomes" id="UP000014975"/>
    </source>
</evidence>
<dbReference type="InterPro" id="IPR019734">
    <property type="entry name" value="TPR_rpt"/>
</dbReference>
<dbReference type="OrthoDB" id="5458309at2"/>
<protein>
    <submittedName>
        <fullName evidence="4">TPR repeat-containing protein</fullName>
    </submittedName>
</protein>
<evidence type="ECO:0000256" key="1">
    <source>
        <dbReference type="ARBA" id="ARBA00022737"/>
    </source>
</evidence>
<dbReference type="Gene3D" id="1.25.40.10">
    <property type="entry name" value="Tetratricopeptide repeat domain"/>
    <property type="match status" value="3"/>
</dbReference>
<dbReference type="RefSeq" id="WP_020887620.1">
    <property type="nucleotide sequence ID" value="NZ_ATHI01000028.1"/>
</dbReference>
<keyword evidence="1" id="KW-0677">Repeat</keyword>
<dbReference type="STRING" id="1121439.dsat_0923"/>
<dbReference type="AlphaFoldDB" id="S7UCK4"/>
<sequence length="274" mass="30042">MNARIAVVLFLLWIAVPCEHLSASGFGAEDHLARAAEWEARGQPDRAAIEYGRALAVRPDDAYVLCALGRLLLFEGNETQATERFEAALTVDPGNLLAMELLGMAALDRDDTEEAHALFSSVLIHDPTRPYAHLGMAVACLSLDEDEAAFEHLFFALDATLDDPDAASLARDLFSWMGLAHSARLAQERVVQVRPRDPAAVADLGWRLWADGDESLADSAFRQALRLDPLEAEAALPLAWMLLDTASRLEESGNRERAARFADEARRLLNSIVP</sequence>
<dbReference type="Pfam" id="PF14559">
    <property type="entry name" value="TPR_19"/>
    <property type="match status" value="1"/>
</dbReference>
<accession>S7UCK4</accession>
<comment type="caution">
    <text evidence="4">The sequence shown here is derived from an EMBL/GenBank/DDBJ whole genome shotgun (WGS) entry which is preliminary data.</text>
</comment>
<evidence type="ECO:0000313" key="4">
    <source>
        <dbReference type="EMBL" id="EPR31599.1"/>
    </source>
</evidence>
<dbReference type="eggNOG" id="COG0457">
    <property type="taxonomic scope" value="Bacteria"/>
</dbReference>
<dbReference type="PATRIC" id="fig|1121439.3.peg.2291"/>
<reference evidence="4 5" key="1">
    <citation type="journal article" date="2013" name="Genome Announc.">
        <title>Draft genome sequences for three mercury-methylating, sulfate-reducing bacteria.</title>
        <authorList>
            <person name="Brown S.D."/>
            <person name="Hurt R.A.Jr."/>
            <person name="Gilmour C.C."/>
            <person name="Elias D.A."/>
        </authorList>
    </citation>
    <scope>NUCLEOTIDE SEQUENCE [LARGE SCALE GENOMIC DNA]</scope>
    <source>
        <strain evidence="4 5">DSM 16529</strain>
    </source>
</reference>
<dbReference type="PANTHER" id="PTHR45586:SF1">
    <property type="entry name" value="LIPOPOLYSACCHARIDE ASSEMBLY PROTEIN B"/>
    <property type="match status" value="1"/>
</dbReference>
<dbReference type="InterPro" id="IPR011990">
    <property type="entry name" value="TPR-like_helical_dom_sf"/>
</dbReference>
<dbReference type="Pfam" id="PF13181">
    <property type="entry name" value="TPR_8"/>
    <property type="match status" value="1"/>
</dbReference>
<keyword evidence="5" id="KW-1185">Reference proteome</keyword>
<dbReference type="InterPro" id="IPR051012">
    <property type="entry name" value="CellSynth/LPSAsmb/PSIAsmb"/>
</dbReference>
<evidence type="ECO:0000256" key="3">
    <source>
        <dbReference type="PROSITE-ProRule" id="PRU00339"/>
    </source>
</evidence>
<evidence type="ECO:0000256" key="2">
    <source>
        <dbReference type="ARBA" id="ARBA00022803"/>
    </source>
</evidence>
<feature type="repeat" description="TPR" evidence="3">
    <location>
        <begin position="62"/>
        <end position="95"/>
    </location>
</feature>
<gene>
    <name evidence="4" type="ORF">dsat_0923</name>
</gene>
<proteinExistence type="predicted"/>
<keyword evidence="2 3" id="KW-0802">TPR repeat</keyword>
<dbReference type="Proteomes" id="UP000014975">
    <property type="component" value="Unassembled WGS sequence"/>
</dbReference>
<organism evidence="4 5">
    <name type="scientific">Alkalidesulfovibrio alkalitolerans DSM 16529</name>
    <dbReference type="NCBI Taxonomy" id="1121439"/>
    <lineage>
        <taxon>Bacteria</taxon>
        <taxon>Pseudomonadati</taxon>
        <taxon>Thermodesulfobacteriota</taxon>
        <taxon>Desulfovibrionia</taxon>
        <taxon>Desulfovibrionales</taxon>
        <taxon>Desulfovibrionaceae</taxon>
        <taxon>Alkalidesulfovibrio</taxon>
    </lineage>
</organism>
<dbReference type="SUPFAM" id="SSF48452">
    <property type="entry name" value="TPR-like"/>
    <property type="match status" value="1"/>
</dbReference>
<name>S7UCK4_9BACT</name>
<dbReference type="SMART" id="SM00028">
    <property type="entry name" value="TPR"/>
    <property type="match status" value="5"/>
</dbReference>